<comment type="caution">
    <text evidence="1">The sequence shown here is derived from an EMBL/GenBank/DDBJ whole genome shotgun (WGS) entry which is preliminary data.</text>
</comment>
<dbReference type="Proteomes" id="UP000823775">
    <property type="component" value="Unassembled WGS sequence"/>
</dbReference>
<proteinExistence type="predicted"/>
<reference evidence="1 2" key="1">
    <citation type="journal article" date="2021" name="BMC Genomics">
        <title>Datura genome reveals duplications of psychoactive alkaloid biosynthetic genes and high mutation rate following tissue culture.</title>
        <authorList>
            <person name="Rajewski A."/>
            <person name="Carter-House D."/>
            <person name="Stajich J."/>
            <person name="Litt A."/>
        </authorList>
    </citation>
    <scope>NUCLEOTIDE SEQUENCE [LARGE SCALE GENOMIC DNA]</scope>
    <source>
        <strain evidence="1">AR-01</strain>
    </source>
</reference>
<evidence type="ECO:0000313" key="2">
    <source>
        <dbReference type="Proteomes" id="UP000823775"/>
    </source>
</evidence>
<protein>
    <submittedName>
        <fullName evidence="1">Uncharacterized protein</fullName>
    </submittedName>
</protein>
<dbReference type="EMBL" id="JACEIK010001226">
    <property type="protein sequence ID" value="MCD7467404.1"/>
    <property type="molecule type" value="Genomic_DNA"/>
</dbReference>
<sequence>MEKLISSMGNIQYDSPWIIPLMVLQEEHHDPNWSKKIVKASQEFGFFQVISNRKLRSDAHRAVTNAHVA</sequence>
<name>A0ABS8T8V3_DATST</name>
<keyword evidence="2" id="KW-1185">Reference proteome</keyword>
<gene>
    <name evidence="1" type="ORF">HAX54_004825</name>
</gene>
<organism evidence="1 2">
    <name type="scientific">Datura stramonium</name>
    <name type="common">Jimsonweed</name>
    <name type="synonym">Common thornapple</name>
    <dbReference type="NCBI Taxonomy" id="4076"/>
    <lineage>
        <taxon>Eukaryota</taxon>
        <taxon>Viridiplantae</taxon>
        <taxon>Streptophyta</taxon>
        <taxon>Embryophyta</taxon>
        <taxon>Tracheophyta</taxon>
        <taxon>Spermatophyta</taxon>
        <taxon>Magnoliopsida</taxon>
        <taxon>eudicotyledons</taxon>
        <taxon>Gunneridae</taxon>
        <taxon>Pentapetalae</taxon>
        <taxon>asterids</taxon>
        <taxon>lamiids</taxon>
        <taxon>Solanales</taxon>
        <taxon>Solanaceae</taxon>
        <taxon>Solanoideae</taxon>
        <taxon>Datureae</taxon>
        <taxon>Datura</taxon>
    </lineage>
</organism>
<evidence type="ECO:0000313" key="1">
    <source>
        <dbReference type="EMBL" id="MCD7467404.1"/>
    </source>
</evidence>
<accession>A0ABS8T8V3</accession>